<keyword evidence="2" id="KW-1185">Reference proteome</keyword>
<dbReference type="Proteomes" id="UP000799771">
    <property type="component" value="Unassembled WGS sequence"/>
</dbReference>
<evidence type="ECO:0000313" key="2">
    <source>
        <dbReference type="Proteomes" id="UP000799771"/>
    </source>
</evidence>
<gene>
    <name evidence="1" type="ORF">P153DRAFT_356912</name>
</gene>
<dbReference type="RefSeq" id="XP_033523712.1">
    <property type="nucleotide sequence ID" value="XM_033666687.1"/>
</dbReference>
<protein>
    <submittedName>
        <fullName evidence="1">Uncharacterized protein</fullName>
    </submittedName>
</protein>
<name>A0A6A6ADH9_9PLEO</name>
<evidence type="ECO:0000313" key="1">
    <source>
        <dbReference type="EMBL" id="KAF2129323.1"/>
    </source>
</evidence>
<accession>A0A6A6ADH9</accession>
<dbReference type="EMBL" id="ML977506">
    <property type="protein sequence ID" value="KAF2129323.1"/>
    <property type="molecule type" value="Genomic_DNA"/>
</dbReference>
<proteinExistence type="predicted"/>
<organism evidence="1 2">
    <name type="scientific">Dothidotthia symphoricarpi CBS 119687</name>
    <dbReference type="NCBI Taxonomy" id="1392245"/>
    <lineage>
        <taxon>Eukaryota</taxon>
        <taxon>Fungi</taxon>
        <taxon>Dikarya</taxon>
        <taxon>Ascomycota</taxon>
        <taxon>Pezizomycotina</taxon>
        <taxon>Dothideomycetes</taxon>
        <taxon>Pleosporomycetidae</taxon>
        <taxon>Pleosporales</taxon>
        <taxon>Dothidotthiaceae</taxon>
        <taxon>Dothidotthia</taxon>
    </lineage>
</organism>
<dbReference type="AlphaFoldDB" id="A0A6A6ADH9"/>
<reference evidence="1" key="1">
    <citation type="journal article" date="2020" name="Stud. Mycol.">
        <title>101 Dothideomycetes genomes: a test case for predicting lifestyles and emergence of pathogens.</title>
        <authorList>
            <person name="Haridas S."/>
            <person name="Albert R."/>
            <person name="Binder M."/>
            <person name="Bloem J."/>
            <person name="Labutti K."/>
            <person name="Salamov A."/>
            <person name="Andreopoulos B."/>
            <person name="Baker S."/>
            <person name="Barry K."/>
            <person name="Bills G."/>
            <person name="Bluhm B."/>
            <person name="Cannon C."/>
            <person name="Castanera R."/>
            <person name="Culley D."/>
            <person name="Daum C."/>
            <person name="Ezra D."/>
            <person name="Gonzalez J."/>
            <person name="Henrissat B."/>
            <person name="Kuo A."/>
            <person name="Liang C."/>
            <person name="Lipzen A."/>
            <person name="Lutzoni F."/>
            <person name="Magnuson J."/>
            <person name="Mondo S."/>
            <person name="Nolan M."/>
            <person name="Ohm R."/>
            <person name="Pangilinan J."/>
            <person name="Park H.-J."/>
            <person name="Ramirez L."/>
            <person name="Alfaro M."/>
            <person name="Sun H."/>
            <person name="Tritt A."/>
            <person name="Yoshinaga Y."/>
            <person name="Zwiers L.-H."/>
            <person name="Turgeon B."/>
            <person name="Goodwin S."/>
            <person name="Spatafora J."/>
            <person name="Crous P."/>
            <person name="Grigoriev I."/>
        </authorList>
    </citation>
    <scope>NUCLEOTIDE SEQUENCE</scope>
    <source>
        <strain evidence="1">CBS 119687</strain>
    </source>
</reference>
<dbReference type="GeneID" id="54407119"/>
<dbReference type="OrthoDB" id="3935706at2759"/>
<sequence length="403" mass="46688">MEEYALCTEAAKAAGVIKTIFPYERESSVIKKARLMLSQDLGDRAFCHTYLFDDDIPMQELPFDRQFCQLLRAGIDDPFAILLFTILPNVGEIFLGTALHWPRPKHGFKALRRLQAGDIRTLLHACPQLETLYFSTAAEESELHNFTCKELCDALEPLKDTLEELYLEVKPQLDEFGHPHERITSLSQFTALKILDTVPEMWECLREFETEHDPIEDEQRLCDRLPPSLVTLNFHLSRDTRSFDDYTVPDWRQIEDVIVRRSERLPCLENVFIGIRYEDFAYELRETLEIIPDYQREGLSVEIGIGEAADGAIRNAFHGIPMGRYLPVTKWFGNKYASRKEKPNEFDQVMIELCKDPANIELDNQEMMKIIKADGRVRELAEKIGREGFPEVEYESEDAEDEI</sequence>